<comment type="caution">
    <text evidence="1">The sequence shown here is derived from an EMBL/GenBank/DDBJ whole genome shotgun (WGS) entry which is preliminary data.</text>
</comment>
<name>I0YN19_COCSC</name>
<dbReference type="OrthoDB" id="10265890at2759"/>
<dbReference type="AlphaFoldDB" id="I0YN19"/>
<accession>I0YN19</accession>
<dbReference type="Proteomes" id="UP000007264">
    <property type="component" value="Unassembled WGS sequence"/>
</dbReference>
<evidence type="ECO:0000313" key="2">
    <source>
        <dbReference type="Proteomes" id="UP000007264"/>
    </source>
</evidence>
<dbReference type="EMBL" id="AGSI01000018">
    <property type="protein sequence ID" value="EIE19788.1"/>
    <property type="molecule type" value="Genomic_DNA"/>
</dbReference>
<proteinExistence type="predicted"/>
<gene>
    <name evidence="1" type="ORF">COCSUDRAFT_58517</name>
</gene>
<dbReference type="RefSeq" id="XP_005644332.1">
    <property type="nucleotide sequence ID" value="XM_005644275.1"/>
</dbReference>
<keyword evidence="2" id="KW-1185">Reference proteome</keyword>
<dbReference type="GeneID" id="17037760"/>
<dbReference type="KEGG" id="csl:COCSUDRAFT_58517"/>
<evidence type="ECO:0000313" key="1">
    <source>
        <dbReference type="EMBL" id="EIE19788.1"/>
    </source>
</evidence>
<organism evidence="1 2">
    <name type="scientific">Coccomyxa subellipsoidea (strain C-169)</name>
    <name type="common">Green microalga</name>
    <dbReference type="NCBI Taxonomy" id="574566"/>
    <lineage>
        <taxon>Eukaryota</taxon>
        <taxon>Viridiplantae</taxon>
        <taxon>Chlorophyta</taxon>
        <taxon>core chlorophytes</taxon>
        <taxon>Trebouxiophyceae</taxon>
        <taxon>Trebouxiophyceae incertae sedis</taxon>
        <taxon>Coccomyxaceae</taxon>
        <taxon>Coccomyxa</taxon>
        <taxon>Coccomyxa subellipsoidea</taxon>
    </lineage>
</organism>
<sequence length="399" mass="42292">MTELSDRWNEQGRSNGHANSKSAFVPVRQLLQRNAVSQGDEVVIEALVKGVEGGDGRPVVVLLADDTTENQPVGMSGNWRCLWLADPDGGKVDDGPALQLRLLDQQVAADSLVIVVPTDGAADGKTGKACMQGTQISADAACTLSLTAGHRSRHAGAVVGLLTSIQLQVEQQHRSLDLRILAPGALFLSLSALPSLLYSPAFNAIHVSLASLRRASALQLSCCLPALCGVSLASPPCILVRRVHAPCQKSLRRASFGFDDLFGGYEGGDISLSMATDETPSSSQPEYMATDNKSSLWTCTFCQSECGSFATVPVLEARLEITDEAGTSEQVTAQGDAVASLVGVTALEWYGMEGAAKEARLRALKGARVLMSFFMESEDLQGSCRSKEPLKVASLRSLN</sequence>
<reference evidence="1 2" key="1">
    <citation type="journal article" date="2012" name="Genome Biol.">
        <title>The genome of the polar eukaryotic microalga coccomyxa subellipsoidea reveals traits of cold adaptation.</title>
        <authorList>
            <person name="Blanc G."/>
            <person name="Agarkova I."/>
            <person name="Grimwood J."/>
            <person name="Kuo A."/>
            <person name="Brueggeman A."/>
            <person name="Dunigan D."/>
            <person name="Gurnon J."/>
            <person name="Ladunga I."/>
            <person name="Lindquist E."/>
            <person name="Lucas S."/>
            <person name="Pangilinan J."/>
            <person name="Proschold T."/>
            <person name="Salamov A."/>
            <person name="Schmutz J."/>
            <person name="Weeks D."/>
            <person name="Yamada T."/>
            <person name="Claverie J.M."/>
            <person name="Grigoriev I."/>
            <person name="Van Etten J."/>
            <person name="Lomsadze A."/>
            <person name="Borodovsky M."/>
        </authorList>
    </citation>
    <scope>NUCLEOTIDE SEQUENCE [LARGE SCALE GENOMIC DNA]</scope>
    <source>
        <strain evidence="1 2">C-169</strain>
    </source>
</reference>
<protein>
    <submittedName>
        <fullName evidence="1">Uncharacterized protein</fullName>
    </submittedName>
</protein>